<sequence length="744" mass="84738">MGGYVYKDFKSKNEIRVLTLLGRNTVNRTAGNGVYCELHHRSLPPKAKPTRPSQNLSSCHEDPQHVELKEQMQYEAVSWTWGGEEAKESIFIKVGNGWKTIEVRSNLIKVLEHLRNAETPRQLWVDAVCINQKDDAEKNLQVAMMAEIYGNASNVCIWLGEHKDESLRALGFIAKSVSDLGMFEEITTATFSAEWKALAALMNRPWFSRRWVVQEISHAKDATVHCGDDKVKWSDFETAVSLFERDAVRISKIFHGSETAEYDREFFGEVPAMGATRLVQAKSKLFRRDDENSIVEYRLHLSDLVTELSHFEANNPHDMIYAVLSLAKDTHSKTVPKSHLNEDNINVEAPEEIAQANGTKRSFDTAQSLWIPDGQATVGANDLDEPRSKRLHTDQSRDEVTSDLRKKALATNAMYKLHKKAKEAKFKHRVFQVDYKQDFFDVCKQFLDFTLQNAPGHNNLDILCRPWAPKEKVKRPSWIPKAADAPFEMRPARYAPGGQQVSRKNHDPLVCQSYSGSSSVSSYNACRSLRARDWRFGDFKDEDQTQSLFVKGFILDQIGVIETYSQLGNVPPEWFELAEWYPWDHNGRRSPDSHPPERLWRTLVADRGPKGASAEVYYSKAFEYAIDNSTPHSGVETTVLAQRSNPILVEFLKRMMAVIWNRKLFKSAVHEQLGLAPKKARQGDSICILHGCSVPVVLRQHISLSGTKHYEFVGECYLHTMMDGKAVDIQEDNESSKTVEFELR</sequence>
<reference evidence="1" key="1">
    <citation type="submission" date="2023-07" db="EMBL/GenBank/DDBJ databases">
        <title>Black Yeasts Isolated from many extreme environments.</title>
        <authorList>
            <person name="Coleine C."/>
            <person name="Stajich J.E."/>
            <person name="Selbmann L."/>
        </authorList>
    </citation>
    <scope>NUCLEOTIDE SEQUENCE</scope>
    <source>
        <strain evidence="1">CCFEE 5714</strain>
    </source>
</reference>
<dbReference type="Proteomes" id="UP001281147">
    <property type="component" value="Unassembled WGS sequence"/>
</dbReference>
<organism evidence="1 2">
    <name type="scientific">Vermiconidia calcicola</name>
    <dbReference type="NCBI Taxonomy" id="1690605"/>
    <lineage>
        <taxon>Eukaryota</taxon>
        <taxon>Fungi</taxon>
        <taxon>Dikarya</taxon>
        <taxon>Ascomycota</taxon>
        <taxon>Pezizomycotina</taxon>
        <taxon>Dothideomycetes</taxon>
        <taxon>Dothideomycetidae</taxon>
        <taxon>Mycosphaerellales</taxon>
        <taxon>Extremaceae</taxon>
        <taxon>Vermiconidia</taxon>
    </lineage>
</organism>
<proteinExistence type="predicted"/>
<name>A0ACC3NSK5_9PEZI</name>
<comment type="caution">
    <text evidence="1">The sequence shown here is derived from an EMBL/GenBank/DDBJ whole genome shotgun (WGS) entry which is preliminary data.</text>
</comment>
<gene>
    <name evidence="1" type="ORF">LTR37_002394</name>
</gene>
<accession>A0ACC3NSK5</accession>
<dbReference type="EMBL" id="JAUTXU010000013">
    <property type="protein sequence ID" value="KAK3722403.1"/>
    <property type="molecule type" value="Genomic_DNA"/>
</dbReference>
<evidence type="ECO:0000313" key="2">
    <source>
        <dbReference type="Proteomes" id="UP001281147"/>
    </source>
</evidence>
<evidence type="ECO:0000313" key="1">
    <source>
        <dbReference type="EMBL" id="KAK3722403.1"/>
    </source>
</evidence>
<keyword evidence="2" id="KW-1185">Reference proteome</keyword>
<protein>
    <submittedName>
        <fullName evidence="1">Uncharacterized protein</fullName>
    </submittedName>
</protein>